<dbReference type="InterPro" id="IPR000873">
    <property type="entry name" value="AMP-dep_synth/lig_dom"/>
</dbReference>
<reference evidence="4" key="1">
    <citation type="journal article" date="2020" name="bioRxiv">
        <title>Whole genome comparisons of ergot fungi reveals the divergence and evolution of species within the genus Claviceps are the result of varying mechanisms driving genome evolution and host range expansion.</title>
        <authorList>
            <person name="Wyka S.A."/>
            <person name="Mondo S.J."/>
            <person name="Liu M."/>
            <person name="Dettman J."/>
            <person name="Nalam V."/>
            <person name="Broders K.D."/>
        </authorList>
    </citation>
    <scope>NUCLEOTIDE SEQUENCE</scope>
    <source>
        <strain evidence="4">CCC 602</strain>
    </source>
</reference>
<evidence type="ECO:0000259" key="3">
    <source>
        <dbReference type="Pfam" id="PF00501"/>
    </source>
</evidence>
<dbReference type="Pfam" id="PF00501">
    <property type="entry name" value="AMP-binding"/>
    <property type="match status" value="1"/>
</dbReference>
<evidence type="ECO:0000313" key="5">
    <source>
        <dbReference type="Proteomes" id="UP000748025"/>
    </source>
</evidence>
<feature type="domain" description="AMP-dependent synthetase/ligase" evidence="3">
    <location>
        <begin position="4"/>
        <end position="145"/>
    </location>
</feature>
<comment type="similarity">
    <text evidence="1">Belongs to the ATP-dependent AMP-binding enzyme family.</text>
</comment>
<dbReference type="GO" id="GO:0004467">
    <property type="term" value="F:long-chain fatty acid-CoA ligase activity"/>
    <property type="evidence" value="ECO:0007669"/>
    <property type="project" value="TreeGrafter"/>
</dbReference>
<dbReference type="PANTHER" id="PTHR43107:SF6">
    <property type="entry name" value="ACYL-COA SYNTHETASE FAMILY PROTEIN (CEFD1), PUTATIVE (AFU_ORTHOLOGUE AFUA_6G03630)-RELATED"/>
    <property type="match status" value="1"/>
</dbReference>
<dbReference type="PANTHER" id="PTHR43107">
    <property type="entry name" value="LONG-CHAIN FATTY ACID TRANSPORT PROTEIN"/>
    <property type="match status" value="1"/>
</dbReference>
<dbReference type="GO" id="GO:0044539">
    <property type="term" value="P:long-chain fatty acid import into cell"/>
    <property type="evidence" value="ECO:0007669"/>
    <property type="project" value="TreeGrafter"/>
</dbReference>
<evidence type="ECO:0000313" key="4">
    <source>
        <dbReference type="EMBL" id="KAG5989770.1"/>
    </source>
</evidence>
<dbReference type="EMBL" id="SRPW01002888">
    <property type="protein sequence ID" value="KAG5989770.1"/>
    <property type="molecule type" value="Genomic_DNA"/>
</dbReference>
<gene>
    <name evidence="4" type="primary">CEFD1</name>
    <name evidence="4" type="ORF">E4U43_004437</name>
</gene>
<comment type="caution">
    <text evidence="4">The sequence shown here is derived from an EMBL/GenBank/DDBJ whole genome shotgun (WGS) entry which is preliminary data.</text>
</comment>
<dbReference type="InterPro" id="IPR042099">
    <property type="entry name" value="ANL_N_sf"/>
</dbReference>
<dbReference type="GO" id="GO:0005777">
    <property type="term" value="C:peroxisome"/>
    <property type="evidence" value="ECO:0007669"/>
    <property type="project" value="TreeGrafter"/>
</dbReference>
<dbReference type="Gene3D" id="3.40.50.12780">
    <property type="entry name" value="N-terminal domain of ligase-like"/>
    <property type="match status" value="1"/>
</dbReference>
<keyword evidence="2" id="KW-0436">Ligase</keyword>
<evidence type="ECO:0000256" key="1">
    <source>
        <dbReference type="ARBA" id="ARBA00006432"/>
    </source>
</evidence>
<dbReference type="GO" id="GO:0005324">
    <property type="term" value="F:long-chain fatty acid transmembrane transporter activity"/>
    <property type="evidence" value="ECO:0007669"/>
    <property type="project" value="TreeGrafter"/>
</dbReference>
<dbReference type="AlphaFoldDB" id="A0A9P7N656"/>
<organism evidence="4 5">
    <name type="scientific">Claviceps pusilla</name>
    <dbReference type="NCBI Taxonomy" id="123648"/>
    <lineage>
        <taxon>Eukaryota</taxon>
        <taxon>Fungi</taxon>
        <taxon>Dikarya</taxon>
        <taxon>Ascomycota</taxon>
        <taxon>Pezizomycotina</taxon>
        <taxon>Sordariomycetes</taxon>
        <taxon>Hypocreomycetidae</taxon>
        <taxon>Hypocreales</taxon>
        <taxon>Clavicipitaceae</taxon>
        <taxon>Claviceps</taxon>
    </lineage>
</organism>
<sequence length="211" mass="24208">MNDLMSGLSIAIAPKFSLSQFWQDCVDSKATIVVYVGELVRYLLSAPPSPNDKRHQIRLIWGNGLSPELWRRVQERFGIPEIGEFYASTEGVMALTNHCRSGFGQGAVGHHGWLLQRRYHDIYIPVEMDPETGEVWRSPDTGFAKRVPYEQGGEVLVRLPSREAWVGYYGADEATEKKFMENVFERGDLFYRTGDALRRDGNGHWYFMDRL</sequence>
<name>A0A9P7N656_9HYPO</name>
<dbReference type="OrthoDB" id="10253869at2759"/>
<protein>
    <submittedName>
        <fullName evidence="4">Isopenicillin N epimerase component 1</fullName>
    </submittedName>
</protein>
<dbReference type="Proteomes" id="UP000748025">
    <property type="component" value="Unassembled WGS sequence"/>
</dbReference>
<dbReference type="SUPFAM" id="SSF56801">
    <property type="entry name" value="Acetyl-CoA synthetase-like"/>
    <property type="match status" value="1"/>
</dbReference>
<accession>A0A9P7N656</accession>
<keyword evidence="5" id="KW-1185">Reference proteome</keyword>
<proteinExistence type="inferred from homology"/>
<evidence type="ECO:0000256" key="2">
    <source>
        <dbReference type="ARBA" id="ARBA00022598"/>
    </source>
</evidence>
<dbReference type="GO" id="GO:0005811">
    <property type="term" value="C:lipid droplet"/>
    <property type="evidence" value="ECO:0007669"/>
    <property type="project" value="TreeGrafter"/>
</dbReference>
<dbReference type="GO" id="GO:0009898">
    <property type="term" value="C:cytoplasmic side of plasma membrane"/>
    <property type="evidence" value="ECO:0007669"/>
    <property type="project" value="TreeGrafter"/>
</dbReference>
<feature type="non-terminal residue" evidence="4">
    <location>
        <position position="211"/>
    </location>
</feature>